<evidence type="ECO:0008006" key="3">
    <source>
        <dbReference type="Google" id="ProtNLM"/>
    </source>
</evidence>
<dbReference type="OrthoDB" id="1349895at2"/>
<organism evidence="1 2">
    <name type="scientific">Flavobacterium cerinum</name>
    <dbReference type="NCBI Taxonomy" id="2502784"/>
    <lineage>
        <taxon>Bacteria</taxon>
        <taxon>Pseudomonadati</taxon>
        <taxon>Bacteroidota</taxon>
        <taxon>Flavobacteriia</taxon>
        <taxon>Flavobacteriales</taxon>
        <taxon>Flavobacteriaceae</taxon>
        <taxon>Flavobacterium</taxon>
    </lineage>
</organism>
<name>A0A3S3QEI3_9FLAO</name>
<reference evidence="1 2" key="1">
    <citation type="submission" date="2019-01" db="EMBL/GenBank/DDBJ databases">
        <title>Flavobacterium sp. nov.,isolated from freshwater.</title>
        <authorList>
            <person name="Zhang R."/>
            <person name="Du Z.-J."/>
        </authorList>
    </citation>
    <scope>NUCLEOTIDE SEQUENCE [LARGE SCALE GENOMIC DNA]</scope>
    <source>
        <strain evidence="1 2">1E403</strain>
    </source>
</reference>
<gene>
    <name evidence="1" type="ORF">EPI11_04980</name>
</gene>
<dbReference type="RefSeq" id="WP_128388842.1">
    <property type="nucleotide sequence ID" value="NZ_SBII01000002.1"/>
</dbReference>
<evidence type="ECO:0000313" key="1">
    <source>
        <dbReference type="EMBL" id="RWX02573.1"/>
    </source>
</evidence>
<dbReference type="EMBL" id="SBII01000002">
    <property type="protein sequence ID" value="RWX02573.1"/>
    <property type="molecule type" value="Genomic_DNA"/>
</dbReference>
<sequence length="412" mass="46835">MKFFTLLTALFISMQVFSQDIKGYYITNSDKRVEGVFKPADFNDAASLLFKASNGKDYNNLLLSDIKEYGINNNEFKFEKHTVQIDISDKDANNLSSQKSPEWKTETLFLNVAVDGDAKLYSYTKDYKTKFFFSTKNKPGEVSQLIYKKYRTPEGVAENVAYKQQLLNAVRCEGQYADYFSDIRYNKKELSDVIKNYNKCSGSESVSYYNGFRKRTEVKYTAFAGVNSMNFGIKSGFPPVSGAEANTEFSLGFEAAYVFPSEKFEFFVQAEYEVISAKNIDPYDQGYNVLTSTYTLEGAAFNVFFGPRFNFLLNEKNKFFVDASFGMSFPVGIEITRSSHIKTGTGYEYEGDGDRFDAGTSFCGNFSVGYVFNDKFGLSLRYETSRDMLDDSNGPYKTDITRLGLNLRYTIN</sequence>
<comment type="caution">
    <text evidence="1">The sequence shown here is derived from an EMBL/GenBank/DDBJ whole genome shotgun (WGS) entry which is preliminary data.</text>
</comment>
<dbReference type="Proteomes" id="UP000287527">
    <property type="component" value="Unassembled WGS sequence"/>
</dbReference>
<protein>
    <recommendedName>
        <fullName evidence="3">Outer membrane protein beta-barrel domain-containing protein</fullName>
    </recommendedName>
</protein>
<evidence type="ECO:0000313" key="2">
    <source>
        <dbReference type="Proteomes" id="UP000287527"/>
    </source>
</evidence>
<dbReference type="AlphaFoldDB" id="A0A3S3QEI3"/>
<keyword evidence="2" id="KW-1185">Reference proteome</keyword>
<proteinExistence type="predicted"/>
<accession>A0A3S3QEI3</accession>